<evidence type="ECO:0000256" key="5">
    <source>
        <dbReference type="ARBA" id="ARBA00022842"/>
    </source>
</evidence>
<evidence type="ECO:0000256" key="9">
    <source>
        <dbReference type="SAM" id="MobiDB-lite"/>
    </source>
</evidence>
<comment type="domain">
    <text evidence="8">The N-terminal domain determines nucleotide recognition and specific binding, while the C-terminal domain determines the specific binding to the target protein.</text>
</comment>
<dbReference type="InterPro" id="IPR013482">
    <property type="entry name" value="Molybde_CF_guanTrfase"/>
</dbReference>
<dbReference type="InterPro" id="IPR025877">
    <property type="entry name" value="MobA-like_NTP_Trfase"/>
</dbReference>
<evidence type="ECO:0000256" key="4">
    <source>
        <dbReference type="ARBA" id="ARBA00022741"/>
    </source>
</evidence>
<dbReference type="Gene3D" id="3.90.550.10">
    <property type="entry name" value="Spore Coat Polysaccharide Biosynthesis Protein SpsA, Chain A"/>
    <property type="match status" value="1"/>
</dbReference>
<evidence type="ECO:0000259" key="10">
    <source>
        <dbReference type="Pfam" id="PF12804"/>
    </source>
</evidence>
<comment type="catalytic activity">
    <reaction evidence="8">
        <text>Mo-molybdopterin + GTP + H(+) = Mo-molybdopterin guanine dinucleotide + diphosphate</text>
        <dbReference type="Rhea" id="RHEA:34243"/>
        <dbReference type="ChEBI" id="CHEBI:15378"/>
        <dbReference type="ChEBI" id="CHEBI:33019"/>
        <dbReference type="ChEBI" id="CHEBI:37565"/>
        <dbReference type="ChEBI" id="CHEBI:71302"/>
        <dbReference type="ChEBI" id="CHEBI:71310"/>
        <dbReference type="EC" id="2.7.7.77"/>
    </reaction>
</comment>
<dbReference type="PANTHER" id="PTHR19136">
    <property type="entry name" value="MOLYBDENUM COFACTOR GUANYLYLTRANSFERASE"/>
    <property type="match status" value="1"/>
</dbReference>
<dbReference type="Pfam" id="PF12804">
    <property type="entry name" value="NTP_transf_3"/>
    <property type="match status" value="1"/>
</dbReference>
<evidence type="ECO:0000256" key="3">
    <source>
        <dbReference type="ARBA" id="ARBA00022723"/>
    </source>
</evidence>
<keyword evidence="6 8" id="KW-0342">GTP-binding</keyword>
<comment type="function">
    <text evidence="8">Transfers a GMP moiety from GTP to Mo-molybdopterin (Mo-MPT) cofactor (Moco or molybdenum cofactor) to form Mo-molybdopterin guanine dinucleotide (Mo-MGD) cofactor.</text>
</comment>
<keyword evidence="1 8" id="KW-0963">Cytoplasm</keyword>
<comment type="subunit">
    <text evidence="8">Monomer.</text>
</comment>
<feature type="binding site" evidence="8">
    <location>
        <position position="100"/>
    </location>
    <ligand>
        <name>GTP</name>
        <dbReference type="ChEBI" id="CHEBI:37565"/>
    </ligand>
</feature>
<feature type="binding site" evidence="8">
    <location>
        <position position="25"/>
    </location>
    <ligand>
        <name>GTP</name>
        <dbReference type="ChEBI" id="CHEBI:37565"/>
    </ligand>
</feature>
<dbReference type="CDD" id="cd02503">
    <property type="entry name" value="MobA"/>
    <property type="match status" value="1"/>
</dbReference>
<keyword evidence="7 8" id="KW-0501">Molybdenum cofactor biosynthesis</keyword>
<evidence type="ECO:0000256" key="2">
    <source>
        <dbReference type="ARBA" id="ARBA00022679"/>
    </source>
</evidence>
<feature type="binding site" evidence="8">
    <location>
        <position position="70"/>
    </location>
    <ligand>
        <name>GTP</name>
        <dbReference type="ChEBI" id="CHEBI:37565"/>
    </ligand>
</feature>
<gene>
    <name evidence="8 11" type="primary">mobA</name>
    <name evidence="11" type="ORF">ACFQ1C_09155</name>
</gene>
<evidence type="ECO:0000256" key="1">
    <source>
        <dbReference type="ARBA" id="ARBA00022490"/>
    </source>
</evidence>
<evidence type="ECO:0000256" key="6">
    <source>
        <dbReference type="ARBA" id="ARBA00023134"/>
    </source>
</evidence>
<evidence type="ECO:0000256" key="8">
    <source>
        <dbReference type="HAMAP-Rule" id="MF_00316"/>
    </source>
</evidence>
<keyword evidence="2 8" id="KW-0808">Transferase</keyword>
<evidence type="ECO:0000313" key="12">
    <source>
        <dbReference type="Proteomes" id="UP001597048"/>
    </source>
</evidence>
<dbReference type="RefSeq" id="WP_379558300.1">
    <property type="nucleotide sequence ID" value="NZ_JBHTJS010000035.1"/>
</dbReference>
<feature type="binding site" evidence="8">
    <location>
        <position position="100"/>
    </location>
    <ligand>
        <name>Mg(2+)</name>
        <dbReference type="ChEBI" id="CHEBI:18420"/>
    </ligand>
</feature>
<feature type="region of interest" description="Disordered" evidence="9">
    <location>
        <begin position="190"/>
        <end position="213"/>
    </location>
</feature>
<keyword evidence="4 8" id="KW-0547">Nucleotide-binding</keyword>
<feature type="binding site" evidence="8">
    <location>
        <position position="53"/>
    </location>
    <ligand>
        <name>GTP</name>
        <dbReference type="ChEBI" id="CHEBI:37565"/>
    </ligand>
</feature>
<feature type="binding site" evidence="8">
    <location>
        <begin position="12"/>
        <end position="14"/>
    </location>
    <ligand>
        <name>GTP</name>
        <dbReference type="ChEBI" id="CHEBI:37565"/>
    </ligand>
</feature>
<accession>A0ABW3KIV1</accession>
<organism evidence="11 12">
    <name type="scientific">Oceanisphaera ostreae</name>
    <dbReference type="NCBI Taxonomy" id="914151"/>
    <lineage>
        <taxon>Bacteria</taxon>
        <taxon>Pseudomonadati</taxon>
        <taxon>Pseudomonadota</taxon>
        <taxon>Gammaproteobacteria</taxon>
        <taxon>Aeromonadales</taxon>
        <taxon>Aeromonadaceae</taxon>
        <taxon>Oceanisphaera</taxon>
    </lineage>
</organism>
<dbReference type="HAMAP" id="MF_00316">
    <property type="entry name" value="MobA"/>
    <property type="match status" value="1"/>
</dbReference>
<dbReference type="PANTHER" id="PTHR19136:SF81">
    <property type="entry name" value="MOLYBDENUM COFACTOR GUANYLYLTRANSFERASE"/>
    <property type="match status" value="1"/>
</dbReference>
<feature type="domain" description="MobA-like NTP transferase" evidence="10">
    <location>
        <begin position="9"/>
        <end position="164"/>
    </location>
</feature>
<keyword evidence="12" id="KW-1185">Reference proteome</keyword>
<feature type="compositionally biased region" description="Polar residues" evidence="9">
    <location>
        <begin position="204"/>
        <end position="213"/>
    </location>
</feature>
<proteinExistence type="inferred from homology"/>
<evidence type="ECO:0000256" key="7">
    <source>
        <dbReference type="ARBA" id="ARBA00023150"/>
    </source>
</evidence>
<comment type="similarity">
    <text evidence="8">Belongs to the MobA family.</text>
</comment>
<protein>
    <recommendedName>
        <fullName evidence="8">Molybdenum cofactor guanylyltransferase</fullName>
        <shortName evidence="8">MoCo guanylyltransferase</shortName>
        <ecNumber evidence="8">2.7.7.77</ecNumber>
    </recommendedName>
    <alternativeName>
        <fullName evidence="8">GTP:molybdopterin guanylyltransferase</fullName>
    </alternativeName>
    <alternativeName>
        <fullName evidence="8">Mo-MPT guanylyltransferase</fullName>
    </alternativeName>
    <alternativeName>
        <fullName evidence="8">Molybdopterin guanylyltransferase</fullName>
    </alternativeName>
    <alternativeName>
        <fullName evidence="8">Molybdopterin-guanine dinucleotide synthase</fullName>
        <shortName evidence="8">MGD synthase</shortName>
    </alternativeName>
</protein>
<comment type="cofactor">
    <cofactor evidence="8">
        <name>Mg(2+)</name>
        <dbReference type="ChEBI" id="CHEBI:18420"/>
    </cofactor>
</comment>
<dbReference type="EC" id="2.7.7.77" evidence="8"/>
<keyword evidence="5 8" id="KW-0460">Magnesium</keyword>
<reference evidence="12" key="1">
    <citation type="journal article" date="2019" name="Int. J. Syst. Evol. Microbiol.">
        <title>The Global Catalogue of Microorganisms (GCM) 10K type strain sequencing project: providing services to taxonomists for standard genome sequencing and annotation.</title>
        <authorList>
            <consortium name="The Broad Institute Genomics Platform"/>
            <consortium name="The Broad Institute Genome Sequencing Center for Infectious Disease"/>
            <person name="Wu L."/>
            <person name="Ma J."/>
        </authorList>
    </citation>
    <scope>NUCLEOTIDE SEQUENCE [LARGE SCALE GENOMIC DNA]</scope>
    <source>
        <strain evidence="12">CCUG 60525</strain>
    </source>
</reference>
<name>A0ABW3KIV1_9GAMM</name>
<keyword evidence="11" id="KW-0548">Nucleotidyltransferase</keyword>
<dbReference type="EMBL" id="JBHTJS010000035">
    <property type="protein sequence ID" value="MFD1008320.1"/>
    <property type="molecule type" value="Genomic_DNA"/>
</dbReference>
<evidence type="ECO:0000313" key="11">
    <source>
        <dbReference type="EMBL" id="MFD1008320.1"/>
    </source>
</evidence>
<keyword evidence="3 8" id="KW-0479">Metal-binding</keyword>
<sequence length="213" mass="23053">MLDPKQVTAVILAGGEGRRMKKADKGLITLWGKPLIAHSLARLTPQVASVIINANRNQALYQQYAPVITDSLTGFAGPLAGFEAGLRHALSEWVLFVPCDSPLVPADLAERLCGAVTHAGQIAIVDDGIHLHAATALLHRSLLPSLQNYLAVGDRKLQLWFAQHELLKVDFSDQVAAFTNLNTPEALAQLEQEQPKDHFATESAKPTENSNKA</sequence>
<comment type="subcellular location">
    <subcellularLocation>
        <location evidence="8">Cytoplasm</location>
    </subcellularLocation>
</comment>
<dbReference type="SUPFAM" id="SSF53448">
    <property type="entry name" value="Nucleotide-diphospho-sugar transferases"/>
    <property type="match status" value="1"/>
</dbReference>
<dbReference type="NCBIfam" id="TIGR02665">
    <property type="entry name" value="molyb_mobA"/>
    <property type="match status" value="1"/>
</dbReference>
<dbReference type="InterPro" id="IPR029044">
    <property type="entry name" value="Nucleotide-diphossugar_trans"/>
</dbReference>
<dbReference type="GO" id="GO:0061603">
    <property type="term" value="F:molybdenum cofactor guanylyltransferase activity"/>
    <property type="evidence" value="ECO:0007669"/>
    <property type="project" value="UniProtKB-EC"/>
</dbReference>
<dbReference type="Proteomes" id="UP001597048">
    <property type="component" value="Unassembled WGS sequence"/>
</dbReference>
<comment type="caution">
    <text evidence="11">The sequence shown here is derived from an EMBL/GenBank/DDBJ whole genome shotgun (WGS) entry which is preliminary data.</text>
</comment>